<keyword evidence="4" id="KW-1185">Reference proteome</keyword>
<evidence type="ECO:0000256" key="1">
    <source>
        <dbReference type="SAM" id="MobiDB-lite"/>
    </source>
</evidence>
<protein>
    <submittedName>
        <fullName evidence="3">Uncharacterized protein</fullName>
    </submittedName>
</protein>
<feature type="region of interest" description="Disordered" evidence="1">
    <location>
        <begin position="239"/>
        <end position="290"/>
    </location>
</feature>
<dbReference type="AlphaFoldDB" id="A0AAV9WF33"/>
<proteinExistence type="predicted"/>
<organism evidence="3 4">
    <name type="scientific">Arthrobotrys musiformis</name>
    <dbReference type="NCBI Taxonomy" id="47236"/>
    <lineage>
        <taxon>Eukaryota</taxon>
        <taxon>Fungi</taxon>
        <taxon>Dikarya</taxon>
        <taxon>Ascomycota</taxon>
        <taxon>Pezizomycotina</taxon>
        <taxon>Orbiliomycetes</taxon>
        <taxon>Orbiliales</taxon>
        <taxon>Orbiliaceae</taxon>
        <taxon>Arthrobotrys</taxon>
    </lineage>
</organism>
<feature type="compositionally biased region" description="Acidic residues" evidence="1">
    <location>
        <begin position="429"/>
        <end position="445"/>
    </location>
</feature>
<dbReference type="Proteomes" id="UP001370758">
    <property type="component" value="Unassembled WGS sequence"/>
</dbReference>
<keyword evidence="2" id="KW-1133">Transmembrane helix</keyword>
<gene>
    <name evidence="3" type="ORF">TWF481_005302</name>
</gene>
<reference evidence="3 4" key="1">
    <citation type="submission" date="2023-08" db="EMBL/GenBank/DDBJ databases">
        <authorList>
            <person name="Palmer J.M."/>
        </authorList>
    </citation>
    <scope>NUCLEOTIDE SEQUENCE [LARGE SCALE GENOMIC DNA]</scope>
    <source>
        <strain evidence="3 4">TWF481</strain>
    </source>
</reference>
<feature type="compositionally biased region" description="Low complexity" evidence="1">
    <location>
        <begin position="264"/>
        <end position="289"/>
    </location>
</feature>
<evidence type="ECO:0000313" key="3">
    <source>
        <dbReference type="EMBL" id="KAK6506842.1"/>
    </source>
</evidence>
<comment type="caution">
    <text evidence="3">The sequence shown here is derived from an EMBL/GenBank/DDBJ whole genome shotgun (WGS) entry which is preliminary data.</text>
</comment>
<keyword evidence="2" id="KW-0812">Transmembrane</keyword>
<feature type="compositionally biased region" description="Low complexity" evidence="1">
    <location>
        <begin position="204"/>
        <end position="215"/>
    </location>
</feature>
<sequence length="561" mass="62029">MEVAGEMIESSYESNSRVKPSVEEATAFKPRIGQPIHLEGKCLNTSLSALDVTLSEGSQYTNQLHINHPQVTHLHVIHPRINHPHPHVNHPHPHLHVTHPHPHPHVTHPHIDHPHTNPLTTPILLLAELITLTSIIITTTSISILITTTIITTTLAMPTTITTTPSAEVISTMALQTPLSPPDTNTATHVHSLLIDDPQNKETSSPSIPIAAPPSNTLTKARIEALRARARMMNYQLQPTLQGPKTPYPTPHSSPSKPRPSLHSNEMTSNTSPSTNPSHNSSLSYSQESHSSEELNTDIILARLRFNRQNLRNRIFLYNSLFSGTAADDVIATLGVYVEKKTVPDILIATNILEQLLKETEWLENESLGGDPAHLLAFKLAENERMKVEVEALRKLIDSYAEVQEELHSKLGIIMSPVELPVHFEQYDGDDEEDYDESEDNIESSEDGHHEQSSELGHDEDRSSQSSHEEPKKDTRAETSHVDAAVQTDVSITTPPTKLIVNPMPPVMPMPLVMPTEQTPLLQQEPAQVHTRHLQKAIPYIAGLAIGILIGVSAANLYSKE</sequence>
<feature type="region of interest" description="Disordered" evidence="1">
    <location>
        <begin position="197"/>
        <end position="216"/>
    </location>
</feature>
<keyword evidence="2" id="KW-0472">Membrane</keyword>
<feature type="compositionally biased region" description="Basic and acidic residues" evidence="1">
    <location>
        <begin position="446"/>
        <end position="481"/>
    </location>
</feature>
<evidence type="ECO:0000313" key="4">
    <source>
        <dbReference type="Proteomes" id="UP001370758"/>
    </source>
</evidence>
<evidence type="ECO:0000256" key="2">
    <source>
        <dbReference type="SAM" id="Phobius"/>
    </source>
</evidence>
<feature type="transmembrane region" description="Helical" evidence="2">
    <location>
        <begin position="537"/>
        <end position="558"/>
    </location>
</feature>
<name>A0AAV9WF33_9PEZI</name>
<accession>A0AAV9WF33</accession>
<feature type="region of interest" description="Disordered" evidence="1">
    <location>
        <begin position="429"/>
        <end position="484"/>
    </location>
</feature>
<dbReference type="EMBL" id="JAVHJL010000003">
    <property type="protein sequence ID" value="KAK6506842.1"/>
    <property type="molecule type" value="Genomic_DNA"/>
</dbReference>